<proteinExistence type="predicted"/>
<organism evidence="2 3">
    <name type="scientific">Hydrogenimonas cancrithermarum</name>
    <dbReference type="NCBI Taxonomy" id="2993563"/>
    <lineage>
        <taxon>Bacteria</taxon>
        <taxon>Pseudomonadati</taxon>
        <taxon>Campylobacterota</taxon>
        <taxon>Epsilonproteobacteria</taxon>
        <taxon>Campylobacterales</taxon>
        <taxon>Hydrogenimonadaceae</taxon>
        <taxon>Hydrogenimonas</taxon>
    </lineage>
</organism>
<feature type="signal peptide" evidence="1">
    <location>
        <begin position="1"/>
        <end position="22"/>
    </location>
</feature>
<evidence type="ECO:0000256" key="1">
    <source>
        <dbReference type="SAM" id="SignalP"/>
    </source>
</evidence>
<name>A0ABM8FHN8_9BACT</name>
<dbReference type="EMBL" id="AP027370">
    <property type="protein sequence ID" value="BDY11803.1"/>
    <property type="molecule type" value="Genomic_DNA"/>
</dbReference>
<dbReference type="RefSeq" id="WP_286337019.1">
    <property type="nucleotide sequence ID" value="NZ_AP027370.1"/>
</dbReference>
<gene>
    <name evidence="2" type="ORF">HCR_01150</name>
</gene>
<evidence type="ECO:0000313" key="3">
    <source>
        <dbReference type="Proteomes" id="UP001321445"/>
    </source>
</evidence>
<dbReference type="Proteomes" id="UP001321445">
    <property type="component" value="Chromosome"/>
</dbReference>
<evidence type="ECO:0000313" key="2">
    <source>
        <dbReference type="EMBL" id="BDY11803.1"/>
    </source>
</evidence>
<keyword evidence="3" id="KW-1185">Reference proteome</keyword>
<reference evidence="2 3" key="1">
    <citation type="submission" date="2023-03" db="EMBL/GenBank/DDBJ databases">
        <title>Description of Hydrogenimonas sp. ISO32.</title>
        <authorList>
            <person name="Mino S."/>
            <person name="Fukazawa S."/>
            <person name="Sawabe T."/>
        </authorList>
    </citation>
    <scope>NUCLEOTIDE SEQUENCE [LARGE SCALE GENOMIC DNA]</scope>
    <source>
        <strain evidence="2 3">ISO32</strain>
    </source>
</reference>
<accession>A0ABM8FHN8</accession>
<keyword evidence="1" id="KW-0732">Signal</keyword>
<feature type="chain" id="PRO_5046373855" evidence="1">
    <location>
        <begin position="23"/>
        <end position="191"/>
    </location>
</feature>
<sequence length="191" mass="21665">MKKSLMGMAVAALLASSLSAEMRPVEAYKYMTEVLKGEWTMSPKEKQTGTTGAHEHPAVKRLLGTDKTGVAYKIIGRGATLQEDLLPNTMKQMVTMYYCDDYVDCNELQATHYCAKQNHPAFVFNAKESTPTKLVFDCDMERSEVCDSDESHVHHIILELSNNKNHLKSSYLVWKDGELATKHSIYHFDRR</sequence>
<protein>
    <submittedName>
        <fullName evidence="2">Uncharacterized protein</fullName>
    </submittedName>
</protein>